<name>A0A9X7IMJ9_9MYCO</name>
<evidence type="ECO:0000313" key="2">
    <source>
        <dbReference type="Proteomes" id="UP000237911"/>
    </source>
</evidence>
<proteinExistence type="predicted"/>
<evidence type="ECO:0000313" key="1">
    <source>
        <dbReference type="EMBL" id="PQM51838.1"/>
    </source>
</evidence>
<accession>A0A9X7IMJ9</accession>
<dbReference type="AlphaFoldDB" id="A0A9X7IMJ9"/>
<gene>
    <name evidence="1" type="ORF">C5U48_13005</name>
</gene>
<dbReference type="RefSeq" id="WP_046284633.1">
    <property type="nucleotide sequence ID" value="NZ_PUEV01000056.1"/>
</dbReference>
<reference evidence="1 2" key="1">
    <citation type="submission" date="2018-02" db="EMBL/GenBank/DDBJ databases">
        <title>Draft genome sequence of Mycobacterium virginiense isolated from mud of a swine farm in Japan.</title>
        <authorList>
            <person name="Ohya K."/>
        </authorList>
    </citation>
    <scope>NUCLEOTIDE SEQUENCE [LARGE SCALE GENOMIC DNA]</scope>
    <source>
        <strain evidence="1 2">GF75</strain>
    </source>
</reference>
<protein>
    <submittedName>
        <fullName evidence="1">Uncharacterized protein</fullName>
    </submittedName>
</protein>
<organism evidence="1 2">
    <name type="scientific">Mycolicibacter virginiensis</name>
    <dbReference type="NCBI Taxonomy" id="1795032"/>
    <lineage>
        <taxon>Bacteria</taxon>
        <taxon>Bacillati</taxon>
        <taxon>Actinomycetota</taxon>
        <taxon>Actinomycetes</taxon>
        <taxon>Mycobacteriales</taxon>
        <taxon>Mycobacteriaceae</taxon>
        <taxon>Mycolicibacter</taxon>
    </lineage>
</organism>
<dbReference type="EMBL" id="PUEV01000056">
    <property type="protein sequence ID" value="PQM51838.1"/>
    <property type="molecule type" value="Genomic_DNA"/>
</dbReference>
<dbReference type="Proteomes" id="UP000237911">
    <property type="component" value="Unassembled WGS sequence"/>
</dbReference>
<keyword evidence="2" id="KW-1185">Reference proteome</keyword>
<sequence length="86" mass="9121">MFQVRTKGQIVALNSDLMTLVDNADGATMVTASRADGVWTIAADGQPDRTAADRPAALQAMCDLAVELCDGTFFTAQYPPGLDEMP</sequence>
<comment type="caution">
    <text evidence="1">The sequence shown here is derived from an EMBL/GenBank/DDBJ whole genome shotgun (WGS) entry which is preliminary data.</text>
</comment>